<feature type="domain" description="Tc1-like transposase DDE" evidence="2">
    <location>
        <begin position="44"/>
        <end position="137"/>
    </location>
</feature>
<feature type="region of interest" description="Disordered" evidence="1">
    <location>
        <begin position="1"/>
        <end position="50"/>
    </location>
</feature>
<dbReference type="EMBL" id="CAJOBR010004246">
    <property type="protein sequence ID" value="CAF4773593.1"/>
    <property type="molecule type" value="Genomic_DNA"/>
</dbReference>
<dbReference type="InterPro" id="IPR038717">
    <property type="entry name" value="Tc1-like_DDE_dom"/>
</dbReference>
<evidence type="ECO:0000256" key="1">
    <source>
        <dbReference type="SAM" id="MobiDB-lite"/>
    </source>
</evidence>
<evidence type="ECO:0000313" key="3">
    <source>
        <dbReference type="EMBL" id="CAF4773593.1"/>
    </source>
</evidence>
<dbReference type="Proteomes" id="UP000663848">
    <property type="component" value="Unassembled WGS sequence"/>
</dbReference>
<accession>A0A821MVI0</accession>
<comment type="caution">
    <text evidence="3">The sequence shown here is derived from an EMBL/GenBank/DDBJ whole genome shotgun (WGS) entry which is preliminary data.</text>
</comment>
<evidence type="ECO:0000313" key="4">
    <source>
        <dbReference type="Proteomes" id="UP000663848"/>
    </source>
</evidence>
<protein>
    <recommendedName>
        <fullName evidence="2">Tc1-like transposase DDE domain-containing protein</fullName>
    </recommendedName>
</protein>
<proteinExistence type="predicted"/>
<dbReference type="InterPro" id="IPR036397">
    <property type="entry name" value="RNaseH_sf"/>
</dbReference>
<dbReference type="Pfam" id="PF13358">
    <property type="entry name" value="DDE_3"/>
    <property type="match status" value="1"/>
</dbReference>
<dbReference type="Gene3D" id="3.30.420.10">
    <property type="entry name" value="Ribonuclease H-like superfamily/Ribonuclease H"/>
    <property type="match status" value="1"/>
</dbReference>
<dbReference type="AlphaFoldDB" id="A0A821MVI0"/>
<organism evidence="3 4">
    <name type="scientific">Rotaria socialis</name>
    <dbReference type="NCBI Taxonomy" id="392032"/>
    <lineage>
        <taxon>Eukaryota</taxon>
        <taxon>Metazoa</taxon>
        <taxon>Spiralia</taxon>
        <taxon>Gnathifera</taxon>
        <taxon>Rotifera</taxon>
        <taxon>Eurotatoria</taxon>
        <taxon>Bdelloidea</taxon>
        <taxon>Philodinida</taxon>
        <taxon>Philodinidae</taxon>
        <taxon>Rotaria</taxon>
    </lineage>
</organism>
<reference evidence="3" key="1">
    <citation type="submission" date="2021-02" db="EMBL/GenBank/DDBJ databases">
        <authorList>
            <person name="Nowell W R."/>
        </authorList>
    </citation>
    <scope>NUCLEOTIDE SEQUENCE</scope>
</reference>
<evidence type="ECO:0000259" key="2">
    <source>
        <dbReference type="Pfam" id="PF13358"/>
    </source>
</evidence>
<gene>
    <name evidence="3" type="ORF">QYT958_LOCUS22309</name>
</gene>
<name>A0A821MVI0_9BILA</name>
<feature type="compositionally biased region" description="Polar residues" evidence="1">
    <location>
        <begin position="16"/>
        <end position="47"/>
    </location>
</feature>
<dbReference type="GO" id="GO:0003676">
    <property type="term" value="F:nucleic acid binding"/>
    <property type="evidence" value="ECO:0007669"/>
    <property type="project" value="InterPro"/>
</dbReference>
<sequence>MSRVKVTHDKKKGRHQNATGNRVSNKLEQKLPLSNTPGQDPKNVSTPTDDRCLLRIMKKDRAKSSQIALGQTNTDCVFMQDNTPPHKSNLAMKRLKDNNICLLNWPASSPDLNPIENLWDYFDKELRRLKPTNARQLQTMNEDL</sequence>